<dbReference type="Gene3D" id="3.30.1330.120">
    <property type="entry name" value="2-methylcitrate dehydratase PrpD"/>
    <property type="match status" value="1"/>
</dbReference>
<comment type="caution">
    <text evidence="4">The sequence shown here is derived from an EMBL/GenBank/DDBJ whole genome shotgun (WGS) entry which is preliminary data.</text>
</comment>
<dbReference type="Proteomes" id="UP000284547">
    <property type="component" value="Unassembled WGS sequence"/>
</dbReference>
<protein>
    <submittedName>
        <fullName evidence="4">MmgE/PrpD family protein</fullName>
    </submittedName>
</protein>
<evidence type="ECO:0000313" key="4">
    <source>
        <dbReference type="EMBL" id="RGP38025.1"/>
    </source>
</evidence>
<keyword evidence="5" id="KW-1185">Reference proteome</keyword>
<dbReference type="InterPro" id="IPR005656">
    <property type="entry name" value="MmgE_PrpD"/>
</dbReference>
<dbReference type="InterPro" id="IPR036148">
    <property type="entry name" value="MmgE/PrpD_sf"/>
</dbReference>
<accession>A0A411Z4P5</accession>
<comment type="similarity">
    <text evidence="1">Belongs to the PrpD family.</text>
</comment>
<feature type="domain" description="MmgE/PrpD C-terminal" evidence="3">
    <location>
        <begin position="270"/>
        <end position="435"/>
    </location>
</feature>
<feature type="domain" description="MmgE/PrpD N-terminal" evidence="2">
    <location>
        <begin position="8"/>
        <end position="241"/>
    </location>
</feature>
<name>A0A411Z4P5_9RHOB</name>
<dbReference type="OrthoDB" id="9795089at2"/>
<dbReference type="Pfam" id="PF19305">
    <property type="entry name" value="MmgE_PrpD_C"/>
    <property type="match status" value="1"/>
</dbReference>
<dbReference type="InterPro" id="IPR045336">
    <property type="entry name" value="MmgE_PrpD_N"/>
</dbReference>
<reference evidence="4 5" key="1">
    <citation type="submission" date="2018-08" db="EMBL/GenBank/DDBJ databases">
        <title>Flavobacterium tibetense sp. nov., isolated from a wetland YonghuCo on Tibetan Plateau.</title>
        <authorList>
            <person name="Phurbu D."/>
            <person name="Lu H."/>
            <person name="Xing P."/>
        </authorList>
    </citation>
    <scope>NUCLEOTIDE SEQUENCE [LARGE SCALE GENOMIC DNA]</scope>
    <source>
        <strain evidence="4 5">DJC</strain>
    </source>
</reference>
<dbReference type="Gene3D" id="1.10.4100.10">
    <property type="entry name" value="2-methylcitrate dehydratase PrpD"/>
    <property type="match status" value="1"/>
</dbReference>
<dbReference type="SUPFAM" id="SSF103378">
    <property type="entry name" value="2-methylcitrate dehydratase PrpD"/>
    <property type="match status" value="1"/>
</dbReference>
<dbReference type="AlphaFoldDB" id="A0A411Z4P5"/>
<dbReference type="Pfam" id="PF03972">
    <property type="entry name" value="MmgE_PrpD_N"/>
    <property type="match status" value="1"/>
</dbReference>
<evidence type="ECO:0000256" key="1">
    <source>
        <dbReference type="ARBA" id="ARBA00006174"/>
    </source>
</evidence>
<dbReference type="GO" id="GO:0016829">
    <property type="term" value="F:lyase activity"/>
    <property type="evidence" value="ECO:0007669"/>
    <property type="project" value="InterPro"/>
</dbReference>
<dbReference type="EMBL" id="QWEY01000002">
    <property type="protein sequence ID" value="RGP38025.1"/>
    <property type="molecule type" value="Genomic_DNA"/>
</dbReference>
<dbReference type="InterPro" id="IPR042188">
    <property type="entry name" value="MmgE/PrpD_sf_2"/>
</dbReference>
<organism evidence="4 5">
    <name type="scientific">Pseudotabrizicola alkalilacus</name>
    <dbReference type="NCBI Taxonomy" id="2305252"/>
    <lineage>
        <taxon>Bacteria</taxon>
        <taxon>Pseudomonadati</taxon>
        <taxon>Pseudomonadota</taxon>
        <taxon>Alphaproteobacteria</taxon>
        <taxon>Rhodobacterales</taxon>
        <taxon>Paracoccaceae</taxon>
        <taxon>Pseudotabrizicola</taxon>
    </lineage>
</organism>
<gene>
    <name evidence="4" type="ORF">D1012_04045</name>
</gene>
<dbReference type="RefSeq" id="WP_118150082.1">
    <property type="nucleotide sequence ID" value="NZ_QWEY01000002.1"/>
</dbReference>
<evidence type="ECO:0000259" key="3">
    <source>
        <dbReference type="Pfam" id="PF19305"/>
    </source>
</evidence>
<dbReference type="InterPro" id="IPR045337">
    <property type="entry name" value="MmgE_PrpD_C"/>
</dbReference>
<evidence type="ECO:0000259" key="2">
    <source>
        <dbReference type="Pfam" id="PF03972"/>
    </source>
</evidence>
<dbReference type="PANTHER" id="PTHR16943:SF8">
    <property type="entry name" value="2-METHYLCITRATE DEHYDRATASE"/>
    <property type="match status" value="1"/>
</dbReference>
<evidence type="ECO:0000313" key="5">
    <source>
        <dbReference type="Proteomes" id="UP000284547"/>
    </source>
</evidence>
<dbReference type="InterPro" id="IPR042183">
    <property type="entry name" value="MmgE/PrpD_sf_1"/>
</dbReference>
<proteinExistence type="inferred from homology"/>
<sequence>MTDNPLIRLAGLAADWYTKPIDQAVDTAVRKAALDWFATTLPGTVRAPATLMAAADLGTGPGGGQAICYVGGDRTSPRRAAFLNGTASHTVEFDDIYRDGGYHPGSPTIAAALAVAHDRGLSREAFDRAVIGGYEAGCRLASALQPGHYEFWHITATVGTIGAAVAGAMLLGLDRDRIAHAIAISTSFAGGHQQNLQGQSMVKTMHPGHAADAGLLAAYTAAAGATGALDSLHGPLGYALATGAGAGNWDAAFYGAGDWTPITRMTVKLHGCCGHIFPALDGLAAMMAQHALTPDQIAAIHVEGYGPTKTICDRPDPQSAQEARFSLQYCLAAQMILGSVRLAATEPQALADPRIRALMPMITISRAEDLAAEYPRRRMARLQLRLKDGRQIDHFQPTRHGDPDDPASTDELIVKFHELAGPVLATGEADRLARIILDGDTLPDALIAAPAAA</sequence>
<dbReference type="PANTHER" id="PTHR16943">
    <property type="entry name" value="2-METHYLCITRATE DEHYDRATASE-RELATED"/>
    <property type="match status" value="1"/>
</dbReference>